<sequence length="161" mass="18244">MEIRKARPDDDFEAVAQLYLTVWRRAYRGLLPATFLAQLTPATWQPRRRWQQTWLAFDHGLLVGSCAAGPARQPQRAAMGEIYSIYVLPQKQQRGIGQQLIQAALTELATTYPHVYLEVIAANQVAQSFYRRLGFTQKGPVQLRTVPQGELALIEMGHDLP</sequence>
<keyword evidence="1" id="KW-0808">Transferase</keyword>
<evidence type="ECO:0000259" key="3">
    <source>
        <dbReference type="PROSITE" id="PS51186"/>
    </source>
</evidence>
<dbReference type="PROSITE" id="PS51186">
    <property type="entry name" value="GNAT"/>
    <property type="match status" value="1"/>
</dbReference>
<dbReference type="PANTHER" id="PTHR43877">
    <property type="entry name" value="AMINOALKYLPHOSPHONATE N-ACETYLTRANSFERASE-RELATED-RELATED"/>
    <property type="match status" value="1"/>
</dbReference>
<evidence type="ECO:0000256" key="1">
    <source>
        <dbReference type="ARBA" id="ARBA00022679"/>
    </source>
</evidence>
<dbReference type="SUPFAM" id="SSF55729">
    <property type="entry name" value="Acyl-CoA N-acyltransferases (Nat)"/>
    <property type="match status" value="1"/>
</dbReference>
<dbReference type="Proteomes" id="UP000707477">
    <property type="component" value="Unassembled WGS sequence"/>
</dbReference>
<dbReference type="InterPro" id="IPR050832">
    <property type="entry name" value="Bact_Acetyltransf"/>
</dbReference>
<dbReference type="PANTHER" id="PTHR43877:SF2">
    <property type="entry name" value="AMINOALKYLPHOSPHONATE N-ACETYLTRANSFERASE-RELATED"/>
    <property type="match status" value="1"/>
</dbReference>
<proteinExistence type="predicted"/>
<comment type="caution">
    <text evidence="4">The sequence shown here is derived from an EMBL/GenBank/DDBJ whole genome shotgun (WGS) entry which is preliminary data.</text>
</comment>
<name>A0ABX1L6K5_9LACO</name>
<protein>
    <submittedName>
        <fullName evidence="4">GNAT family N-acetyltransferase</fullName>
    </submittedName>
</protein>
<evidence type="ECO:0000256" key="2">
    <source>
        <dbReference type="ARBA" id="ARBA00023315"/>
    </source>
</evidence>
<keyword evidence="2" id="KW-0012">Acyltransferase</keyword>
<dbReference type="Gene3D" id="3.40.630.30">
    <property type="match status" value="1"/>
</dbReference>
<keyword evidence="5" id="KW-1185">Reference proteome</keyword>
<evidence type="ECO:0000313" key="4">
    <source>
        <dbReference type="EMBL" id="NLR29934.1"/>
    </source>
</evidence>
<dbReference type="RefSeq" id="WP_168849668.1">
    <property type="nucleotide sequence ID" value="NZ_JAAVSD010000016.1"/>
</dbReference>
<organism evidence="4 5">
    <name type="scientific">Levilactobacillus tujiorum</name>
    <dbReference type="NCBI Taxonomy" id="2912243"/>
    <lineage>
        <taxon>Bacteria</taxon>
        <taxon>Bacillati</taxon>
        <taxon>Bacillota</taxon>
        <taxon>Bacilli</taxon>
        <taxon>Lactobacillales</taxon>
        <taxon>Lactobacillaceae</taxon>
        <taxon>Levilactobacillus</taxon>
    </lineage>
</organism>
<gene>
    <name evidence="4" type="ORF">HEQ44_07020</name>
</gene>
<dbReference type="EMBL" id="JAAVSD010000016">
    <property type="protein sequence ID" value="NLR29934.1"/>
    <property type="molecule type" value="Genomic_DNA"/>
</dbReference>
<evidence type="ECO:0000313" key="5">
    <source>
        <dbReference type="Proteomes" id="UP000707477"/>
    </source>
</evidence>
<dbReference type="Pfam" id="PF00583">
    <property type="entry name" value="Acetyltransf_1"/>
    <property type="match status" value="1"/>
</dbReference>
<feature type="domain" description="N-acetyltransferase" evidence="3">
    <location>
        <begin position="1"/>
        <end position="161"/>
    </location>
</feature>
<dbReference type="InterPro" id="IPR000182">
    <property type="entry name" value="GNAT_dom"/>
</dbReference>
<accession>A0ABX1L6K5</accession>
<reference evidence="4 5" key="1">
    <citation type="submission" date="2020-03" db="EMBL/GenBank/DDBJ databases">
        <authorList>
            <person name="Zhang Z."/>
            <person name="Guo Z."/>
            <person name="Hou Q."/>
            <person name="Shen X."/>
        </authorList>
    </citation>
    <scope>NUCLEOTIDE SEQUENCE [LARGE SCALE GENOMIC DNA]</scope>
    <source>
        <strain evidence="4 5">HBUAS51329</strain>
    </source>
</reference>
<dbReference type="CDD" id="cd04301">
    <property type="entry name" value="NAT_SF"/>
    <property type="match status" value="1"/>
</dbReference>
<dbReference type="InterPro" id="IPR016181">
    <property type="entry name" value="Acyl_CoA_acyltransferase"/>
</dbReference>